<dbReference type="RefSeq" id="WP_191615020.1">
    <property type="nucleotide sequence ID" value="NZ_JACYFG010000002.1"/>
</dbReference>
<dbReference type="GO" id="GO:0046872">
    <property type="term" value="F:metal ion binding"/>
    <property type="evidence" value="ECO:0007669"/>
    <property type="project" value="UniProtKB-KW"/>
</dbReference>
<accession>A0A927F6I5</accession>
<dbReference type="SUPFAM" id="SSF51735">
    <property type="entry name" value="NAD(P)-binding Rossmann-fold domains"/>
    <property type="match status" value="1"/>
</dbReference>
<comment type="similarity">
    <text evidence="2">Belongs to the zinc-containing alcohol dehydrogenase family.</text>
</comment>
<sequence>MKAKAVVFTDRNTVSFQEVDCPDPAADQVLVRVTHSWISNGTEGSYLRGERVDGDTPWRPGDPHPFPIVAGYQKVGIVEWVGAQVDDLKVGDRVFASIGKIDGMFEPRGGHVSPSVCPRAAVLKLPEGVDPLAFSGLVLTQVGYNAGIRPRLKPGDGAIVVGDGLVGQWTAQMLASRGAKVVLVGRHADRLAYFKQGVTLLEAGGKWVEEVARLFPEGAQVAVDTVGSIELMDRLQGLLRRFAHLVSAGFYGPDDQLQLQPPRYKELCIDLVSGATPERLAETMELVANGTLDTLSLITHRFPVDKAAEAWKLIETKSEPVMGVILDWGVE</sequence>
<evidence type="ECO:0000259" key="6">
    <source>
        <dbReference type="Pfam" id="PF00107"/>
    </source>
</evidence>
<evidence type="ECO:0000256" key="2">
    <source>
        <dbReference type="ARBA" id="ARBA00008072"/>
    </source>
</evidence>
<proteinExistence type="inferred from homology"/>
<dbReference type="Pfam" id="PF08240">
    <property type="entry name" value="ADH_N"/>
    <property type="match status" value="1"/>
</dbReference>
<keyword evidence="4" id="KW-0862">Zinc</keyword>
<gene>
    <name evidence="8" type="ORF">IEN85_00075</name>
</gene>
<feature type="domain" description="Alcohol dehydrogenase-like C-terminal" evidence="6">
    <location>
        <begin position="166"/>
        <end position="288"/>
    </location>
</feature>
<evidence type="ECO:0000313" key="8">
    <source>
        <dbReference type="EMBL" id="MBD5777888.1"/>
    </source>
</evidence>
<dbReference type="InterPro" id="IPR013154">
    <property type="entry name" value="ADH-like_N"/>
</dbReference>
<dbReference type="Gene3D" id="3.90.180.10">
    <property type="entry name" value="Medium-chain alcohol dehydrogenases, catalytic domain"/>
    <property type="match status" value="2"/>
</dbReference>
<evidence type="ECO:0000313" key="9">
    <source>
        <dbReference type="Proteomes" id="UP000622317"/>
    </source>
</evidence>
<dbReference type="PANTHER" id="PTHR43350:SF19">
    <property type="entry name" value="D-GULOSIDE 3-DEHYDROGENASE"/>
    <property type="match status" value="1"/>
</dbReference>
<reference evidence="8" key="1">
    <citation type="submission" date="2020-09" db="EMBL/GenBank/DDBJ databases">
        <title>Pelagicoccus enzymogenes sp. nov. with an EPS production, isolated from marine sediment.</title>
        <authorList>
            <person name="Feng X."/>
        </authorList>
    </citation>
    <scope>NUCLEOTIDE SEQUENCE</scope>
    <source>
        <strain evidence="8">NFK12</strain>
    </source>
</reference>
<evidence type="ECO:0000256" key="1">
    <source>
        <dbReference type="ARBA" id="ARBA00001947"/>
    </source>
</evidence>
<dbReference type="InterPro" id="IPR011032">
    <property type="entry name" value="GroES-like_sf"/>
</dbReference>
<keyword evidence="9" id="KW-1185">Reference proteome</keyword>
<keyword evidence="5" id="KW-0560">Oxidoreductase</keyword>
<dbReference type="Gene3D" id="3.40.50.720">
    <property type="entry name" value="NAD(P)-binding Rossmann-like Domain"/>
    <property type="match status" value="1"/>
</dbReference>
<dbReference type="InterPro" id="IPR036291">
    <property type="entry name" value="NAD(P)-bd_dom_sf"/>
</dbReference>
<dbReference type="Pfam" id="PF00107">
    <property type="entry name" value="ADH_zinc_N"/>
    <property type="match status" value="1"/>
</dbReference>
<keyword evidence="3" id="KW-0479">Metal-binding</keyword>
<dbReference type="EMBL" id="JACYFG010000002">
    <property type="protein sequence ID" value="MBD5777888.1"/>
    <property type="molecule type" value="Genomic_DNA"/>
</dbReference>
<name>A0A927F6I5_9BACT</name>
<evidence type="ECO:0000259" key="7">
    <source>
        <dbReference type="Pfam" id="PF08240"/>
    </source>
</evidence>
<dbReference type="AlphaFoldDB" id="A0A927F6I5"/>
<evidence type="ECO:0000256" key="3">
    <source>
        <dbReference type="ARBA" id="ARBA00022723"/>
    </source>
</evidence>
<protein>
    <submittedName>
        <fullName evidence="8">Zinc-binding dehydrogenase</fullName>
    </submittedName>
</protein>
<evidence type="ECO:0000256" key="4">
    <source>
        <dbReference type="ARBA" id="ARBA00022833"/>
    </source>
</evidence>
<dbReference type="Proteomes" id="UP000622317">
    <property type="component" value="Unassembled WGS sequence"/>
</dbReference>
<organism evidence="8 9">
    <name type="scientific">Pelagicoccus enzymogenes</name>
    <dbReference type="NCBI Taxonomy" id="2773457"/>
    <lineage>
        <taxon>Bacteria</taxon>
        <taxon>Pseudomonadati</taxon>
        <taxon>Verrucomicrobiota</taxon>
        <taxon>Opitutia</taxon>
        <taxon>Puniceicoccales</taxon>
        <taxon>Pelagicoccaceae</taxon>
        <taxon>Pelagicoccus</taxon>
    </lineage>
</organism>
<feature type="domain" description="Alcohol dehydrogenase-like N-terminal" evidence="7">
    <location>
        <begin position="26"/>
        <end position="97"/>
    </location>
</feature>
<dbReference type="SUPFAM" id="SSF50129">
    <property type="entry name" value="GroES-like"/>
    <property type="match status" value="1"/>
</dbReference>
<comment type="caution">
    <text evidence="8">The sequence shown here is derived from an EMBL/GenBank/DDBJ whole genome shotgun (WGS) entry which is preliminary data.</text>
</comment>
<dbReference type="InterPro" id="IPR013149">
    <property type="entry name" value="ADH-like_C"/>
</dbReference>
<dbReference type="GO" id="GO:0016491">
    <property type="term" value="F:oxidoreductase activity"/>
    <property type="evidence" value="ECO:0007669"/>
    <property type="project" value="UniProtKB-KW"/>
</dbReference>
<comment type="cofactor">
    <cofactor evidence="1">
        <name>Zn(2+)</name>
        <dbReference type="ChEBI" id="CHEBI:29105"/>
    </cofactor>
</comment>
<dbReference type="PANTHER" id="PTHR43350">
    <property type="entry name" value="NAD-DEPENDENT ALCOHOL DEHYDROGENASE"/>
    <property type="match status" value="1"/>
</dbReference>
<evidence type="ECO:0000256" key="5">
    <source>
        <dbReference type="ARBA" id="ARBA00023002"/>
    </source>
</evidence>